<reference evidence="1" key="1">
    <citation type="submission" date="2021-05" db="EMBL/GenBank/DDBJ databases">
        <authorList>
            <person name="Scholz U."/>
            <person name="Mascher M."/>
            <person name="Fiebig A."/>
        </authorList>
    </citation>
    <scope>NUCLEOTIDE SEQUENCE [LARGE SCALE GENOMIC DNA]</scope>
</reference>
<evidence type="ECO:0000313" key="2">
    <source>
        <dbReference type="Proteomes" id="UP001732700"/>
    </source>
</evidence>
<name>A0ACD5VX62_AVESA</name>
<protein>
    <submittedName>
        <fullName evidence="1">Uncharacterized protein</fullName>
    </submittedName>
</protein>
<dbReference type="EnsemblPlants" id="AVESA.00010b.r2.3DG0538560.1">
    <property type="protein sequence ID" value="AVESA.00010b.r2.3DG0538560.1.CDS.1"/>
    <property type="gene ID" value="AVESA.00010b.r2.3DG0538560"/>
</dbReference>
<organism evidence="1 2">
    <name type="scientific">Avena sativa</name>
    <name type="common">Oat</name>
    <dbReference type="NCBI Taxonomy" id="4498"/>
    <lineage>
        <taxon>Eukaryota</taxon>
        <taxon>Viridiplantae</taxon>
        <taxon>Streptophyta</taxon>
        <taxon>Embryophyta</taxon>
        <taxon>Tracheophyta</taxon>
        <taxon>Spermatophyta</taxon>
        <taxon>Magnoliopsida</taxon>
        <taxon>Liliopsida</taxon>
        <taxon>Poales</taxon>
        <taxon>Poaceae</taxon>
        <taxon>BOP clade</taxon>
        <taxon>Pooideae</taxon>
        <taxon>Poodae</taxon>
        <taxon>Poeae</taxon>
        <taxon>Poeae Chloroplast Group 1 (Aveneae type)</taxon>
        <taxon>Aveninae</taxon>
        <taxon>Avena</taxon>
    </lineage>
</organism>
<proteinExistence type="predicted"/>
<evidence type="ECO:0000313" key="1">
    <source>
        <dbReference type="EnsemblPlants" id="AVESA.00010b.r2.3DG0538560.1.CDS.1"/>
    </source>
</evidence>
<sequence>MDEQRPAAKPIAIKFSSCRGVAFEIKPSPASPFALDAAASACAAEQRPTVSNGGRWVWFPPPFNHQYSSTTFRSALSRATSSHFCDLDEDTDDDHTHDDEPVAADEDEEIALADDVRSRRSLESSAKPARTAAKEHSRLGVILLDQGLFTVYKRLFLLCVVLNAAALSAAATSHFPYATRHAALFAMGNILALTLCRSEAVLRAVFWLAVALLGRPWVPVAIKTGVTAILQSLGGVHSGCGVSSLAWLVYALVQVLEDRHVTPPEIVGVASAILGLLALSCLAAFPLVRHLHHNVFERTHRFAGWTALALLWAFVVLSAGYDPATRSYSGLTVASLAKRQELWLAAAITFFTILPWLAVRRVPVTVTTPSTHASIITFQGGVKAGLLGRISRSPLSE</sequence>
<dbReference type="Proteomes" id="UP001732700">
    <property type="component" value="Chromosome 3D"/>
</dbReference>
<keyword evidence="2" id="KW-1185">Reference proteome</keyword>
<accession>A0ACD5VX62</accession>
<reference evidence="1" key="2">
    <citation type="submission" date="2025-09" db="UniProtKB">
        <authorList>
            <consortium name="EnsemblPlants"/>
        </authorList>
    </citation>
    <scope>IDENTIFICATION</scope>
</reference>